<dbReference type="PANTHER" id="PTHR43421:SF1">
    <property type="entry name" value="METALLOPROTEASE PMBA"/>
    <property type="match status" value="1"/>
</dbReference>
<proteinExistence type="predicted"/>
<dbReference type="Pfam" id="PF19289">
    <property type="entry name" value="PmbA_TldD_3rd"/>
    <property type="match status" value="1"/>
</dbReference>
<dbReference type="OrthoDB" id="44275at2"/>
<organism evidence="2 3">
    <name type="scientific">Soehngenia longivitae</name>
    <dbReference type="NCBI Taxonomy" id="2562294"/>
    <lineage>
        <taxon>Bacteria</taxon>
        <taxon>Bacillati</taxon>
        <taxon>Bacillota</taxon>
        <taxon>Tissierellia</taxon>
        <taxon>Tissierellales</taxon>
        <taxon>Tissierellaceae</taxon>
        <taxon>Soehngenia</taxon>
    </lineage>
</organism>
<dbReference type="InterPro" id="IPR036059">
    <property type="entry name" value="TldD/PmbA_sf"/>
</dbReference>
<gene>
    <name evidence="2" type="ORF">E4100_09135</name>
</gene>
<dbReference type="InterPro" id="IPR045569">
    <property type="entry name" value="Metalloprtase-TldD/E_C"/>
</dbReference>
<protein>
    <submittedName>
        <fullName evidence="2">Peptidase U62</fullName>
    </submittedName>
</protein>
<reference evidence="2 3" key="1">
    <citation type="submission" date="2019-03" db="EMBL/GenBank/DDBJ databases">
        <title>Draft genome sequence data and analysis of a Fermenting Bacterium, Soehngenia longevitae strain 1933PT, isolated from petroleum reservoir in Azerbaijan.</title>
        <authorList>
            <person name="Grouzdev D.S."/>
            <person name="Bidzhieva S.K."/>
            <person name="Sokolova D.S."/>
            <person name="Tourova T.P."/>
            <person name="Poltaraus A.B."/>
            <person name="Nazina T.N."/>
        </authorList>
    </citation>
    <scope>NUCLEOTIDE SEQUENCE [LARGE SCALE GENOMIC DNA]</scope>
    <source>
        <strain evidence="2 3">1933P</strain>
    </source>
</reference>
<evidence type="ECO:0000259" key="1">
    <source>
        <dbReference type="Pfam" id="PF19289"/>
    </source>
</evidence>
<dbReference type="AlphaFoldDB" id="A0A4Z0D0A4"/>
<name>A0A4Z0D0A4_9FIRM</name>
<keyword evidence="3" id="KW-1185">Reference proteome</keyword>
<evidence type="ECO:0000313" key="3">
    <source>
        <dbReference type="Proteomes" id="UP000298381"/>
    </source>
</evidence>
<dbReference type="InterPro" id="IPR047657">
    <property type="entry name" value="PmbA"/>
</dbReference>
<dbReference type="SUPFAM" id="SSF111283">
    <property type="entry name" value="Putative modulator of DNA gyrase, PmbA/TldD"/>
    <property type="match status" value="1"/>
</dbReference>
<comment type="caution">
    <text evidence="2">The sequence shown here is derived from an EMBL/GenBank/DDBJ whole genome shotgun (WGS) entry which is preliminary data.</text>
</comment>
<dbReference type="RefSeq" id="WP_135271745.1">
    <property type="nucleotide sequence ID" value="NZ_SRIB01000021.1"/>
</dbReference>
<accession>A0A4Z0D0A4</accession>
<dbReference type="EMBL" id="SRIB01000021">
    <property type="protein sequence ID" value="TFZ39150.1"/>
    <property type="molecule type" value="Genomic_DNA"/>
</dbReference>
<feature type="domain" description="Metalloprotease TldD/E C-terminal" evidence="1">
    <location>
        <begin position="209"/>
        <end position="390"/>
    </location>
</feature>
<dbReference type="PANTHER" id="PTHR43421">
    <property type="entry name" value="METALLOPROTEASE PMBA"/>
    <property type="match status" value="1"/>
</dbReference>
<dbReference type="GO" id="GO:0006508">
    <property type="term" value="P:proteolysis"/>
    <property type="evidence" value="ECO:0007669"/>
    <property type="project" value="InterPro"/>
</dbReference>
<dbReference type="GO" id="GO:0008237">
    <property type="term" value="F:metallopeptidase activity"/>
    <property type="evidence" value="ECO:0007669"/>
    <property type="project" value="InterPro"/>
</dbReference>
<sequence>MIKEKYITNVKEISLNVSQSRIDSVRNKNITRTGLRLYDNGYIGYAGAIGNFEESDLLNKAISTLENKIPYDFEIETNKKIYEDYSSNILDETKMVDELEAILSVLREKYSDFYFSHKFNLTDYSVKLINEKGLDLYHKDRFISLGLLFKEKTSLNIMDGFVGFEGRKYDRTLALNDMFHILDAYKNKVDLPNKKTLPVVFVTSEEVPFLKFMQALDGNNFGSGSSLLSQKMGMKVFNDNFTLYQNNNPKDLPVPFFDAEGVVNENYRYSLIENGVVISPYTNKRVSQKYNLPLTGSATCEYDSVPTLGTPAFKVKESEKTAKELLGGEMGVFVLMTSGGDFTPEGNFAAPVQLALLFDGEKFIGRLPELNISSHLFDMFGNSFRGVSKDNCSALSNDKYMIMDMKVDKL</sequence>
<dbReference type="Proteomes" id="UP000298381">
    <property type="component" value="Unassembled WGS sequence"/>
</dbReference>
<dbReference type="GO" id="GO:0005829">
    <property type="term" value="C:cytosol"/>
    <property type="evidence" value="ECO:0007669"/>
    <property type="project" value="TreeGrafter"/>
</dbReference>
<evidence type="ECO:0000313" key="2">
    <source>
        <dbReference type="EMBL" id="TFZ39150.1"/>
    </source>
</evidence>